<reference evidence="1 2" key="1">
    <citation type="submission" date="2022-12" db="EMBL/GenBank/DDBJ databases">
        <title>Chromosome-level genome of Tegillarca granosa.</title>
        <authorList>
            <person name="Kim J."/>
        </authorList>
    </citation>
    <scope>NUCLEOTIDE SEQUENCE [LARGE SCALE GENOMIC DNA]</scope>
    <source>
        <strain evidence="1">Teg-2019</strain>
        <tissue evidence="1">Adductor muscle</tissue>
    </source>
</reference>
<evidence type="ECO:0000313" key="1">
    <source>
        <dbReference type="EMBL" id="KAJ8301110.1"/>
    </source>
</evidence>
<dbReference type="EMBL" id="JARBDR010000918">
    <property type="protein sequence ID" value="KAJ8301110.1"/>
    <property type="molecule type" value="Genomic_DNA"/>
</dbReference>
<name>A0ABQ9ECC3_TEGGR</name>
<dbReference type="Proteomes" id="UP001217089">
    <property type="component" value="Unassembled WGS sequence"/>
</dbReference>
<gene>
    <name evidence="1" type="ORF">KUTeg_020097</name>
</gene>
<proteinExistence type="predicted"/>
<protein>
    <submittedName>
        <fullName evidence="1">Uncharacterized protein</fullName>
    </submittedName>
</protein>
<evidence type="ECO:0000313" key="2">
    <source>
        <dbReference type="Proteomes" id="UP001217089"/>
    </source>
</evidence>
<accession>A0ABQ9ECC3</accession>
<organism evidence="1 2">
    <name type="scientific">Tegillarca granosa</name>
    <name type="common">Malaysian cockle</name>
    <name type="synonym">Anadara granosa</name>
    <dbReference type="NCBI Taxonomy" id="220873"/>
    <lineage>
        <taxon>Eukaryota</taxon>
        <taxon>Metazoa</taxon>
        <taxon>Spiralia</taxon>
        <taxon>Lophotrochozoa</taxon>
        <taxon>Mollusca</taxon>
        <taxon>Bivalvia</taxon>
        <taxon>Autobranchia</taxon>
        <taxon>Pteriomorphia</taxon>
        <taxon>Arcoida</taxon>
        <taxon>Arcoidea</taxon>
        <taxon>Arcidae</taxon>
        <taxon>Tegillarca</taxon>
    </lineage>
</organism>
<comment type="caution">
    <text evidence="1">The sequence shown here is derived from an EMBL/GenBank/DDBJ whole genome shotgun (WGS) entry which is preliminary data.</text>
</comment>
<keyword evidence="2" id="KW-1185">Reference proteome</keyword>
<sequence>MLILEVFAIKGLRRVNVLFKRGGSAARRHLLRLLEECNLLEKSTSKKILDETEGIDFLNHYRLVDPDKIENYARAFVVEDSDFDTILKSDVLHIDEATEVSFRMFAVISALCERVTSLE</sequence>